<dbReference type="InterPro" id="IPR003595">
    <property type="entry name" value="Tyr_Pase_cat"/>
</dbReference>
<dbReference type="Gene3D" id="3.30.505.10">
    <property type="entry name" value="SH2 domain"/>
    <property type="match status" value="2"/>
</dbReference>
<dbReference type="PROSITE" id="PS50056">
    <property type="entry name" value="TYR_PHOSPHATASE_2"/>
    <property type="match status" value="1"/>
</dbReference>
<protein>
    <recommendedName>
        <fullName evidence="5">Cellular retinoic acid-binding protein 1</fullName>
        <ecNumber evidence="4">3.1.3.48</ecNumber>
    </recommendedName>
    <alternativeName>
        <fullName evidence="14">Cellular retinoic acid-binding protein I</fullName>
    </alternativeName>
</protein>
<dbReference type="PANTHER" id="PTHR46257">
    <property type="entry name" value="TYROSINE-PROTEIN PHOSPHATASE CORKSCREW"/>
    <property type="match status" value="1"/>
</dbReference>
<evidence type="ECO:0000256" key="18">
    <source>
        <dbReference type="SAM" id="MobiDB-lite"/>
    </source>
</evidence>
<feature type="domain" description="SH2" evidence="19">
    <location>
        <begin position="110"/>
        <end position="211"/>
    </location>
</feature>
<comment type="subcellular location">
    <subcellularLocation>
        <location evidence="2">Cytoplasm</location>
    </subcellularLocation>
</comment>
<dbReference type="InterPro" id="IPR016130">
    <property type="entry name" value="Tyr_Pase_AS"/>
</dbReference>
<dbReference type="SUPFAM" id="SSF52799">
    <property type="entry name" value="(Phosphotyrosine protein) phosphatases II"/>
    <property type="match status" value="1"/>
</dbReference>
<dbReference type="FunFam" id="3.30.505.10:FF:000018">
    <property type="entry name" value="Tyrosine-protein phosphatase non-receptor type"/>
    <property type="match status" value="1"/>
</dbReference>
<evidence type="ECO:0000256" key="11">
    <source>
        <dbReference type="ARBA" id="ARBA00022912"/>
    </source>
</evidence>
<dbReference type="GO" id="GO:0000278">
    <property type="term" value="P:mitotic cell cycle"/>
    <property type="evidence" value="ECO:0007669"/>
    <property type="project" value="TreeGrafter"/>
</dbReference>
<dbReference type="PROSITE" id="PS00383">
    <property type="entry name" value="TYR_PHOSPHATASE_1"/>
    <property type="match status" value="1"/>
</dbReference>
<evidence type="ECO:0000256" key="4">
    <source>
        <dbReference type="ARBA" id="ARBA00013064"/>
    </source>
</evidence>
<accession>A0AAW0N2J4</accession>
<evidence type="ECO:0000256" key="16">
    <source>
        <dbReference type="ARBA" id="ARBA00051722"/>
    </source>
</evidence>
<evidence type="ECO:0000256" key="1">
    <source>
        <dbReference type="ARBA" id="ARBA00003699"/>
    </source>
</evidence>
<comment type="catalytic activity">
    <reaction evidence="16">
        <text>O-phospho-L-tyrosyl-[protein] + H2O = L-tyrosyl-[protein] + phosphate</text>
        <dbReference type="Rhea" id="RHEA:10684"/>
        <dbReference type="Rhea" id="RHEA-COMP:10136"/>
        <dbReference type="Rhea" id="RHEA-COMP:20101"/>
        <dbReference type="ChEBI" id="CHEBI:15377"/>
        <dbReference type="ChEBI" id="CHEBI:43474"/>
        <dbReference type="ChEBI" id="CHEBI:46858"/>
        <dbReference type="ChEBI" id="CHEBI:61978"/>
        <dbReference type="EC" id="3.1.3.48"/>
    </reaction>
</comment>
<keyword evidence="10" id="KW-0845">Vitamin A</keyword>
<dbReference type="InterPro" id="IPR036860">
    <property type="entry name" value="SH2_dom_sf"/>
</dbReference>
<dbReference type="GO" id="GO:0035556">
    <property type="term" value="P:intracellular signal transduction"/>
    <property type="evidence" value="ECO:0007669"/>
    <property type="project" value="TreeGrafter"/>
</dbReference>
<dbReference type="GO" id="GO:0005737">
    <property type="term" value="C:cytoplasm"/>
    <property type="evidence" value="ECO:0007669"/>
    <property type="project" value="UniProtKB-SubCell"/>
</dbReference>
<evidence type="ECO:0000313" key="22">
    <source>
        <dbReference type="EMBL" id="KAK7886896.1"/>
    </source>
</evidence>
<dbReference type="PROSITE" id="PS50001">
    <property type="entry name" value="SH2"/>
    <property type="match status" value="2"/>
</dbReference>
<keyword evidence="23" id="KW-1185">Reference proteome</keyword>
<evidence type="ECO:0000256" key="12">
    <source>
        <dbReference type="ARBA" id="ARBA00022999"/>
    </source>
</evidence>
<evidence type="ECO:0000259" key="20">
    <source>
        <dbReference type="PROSITE" id="PS50055"/>
    </source>
</evidence>
<dbReference type="EC" id="3.1.3.48" evidence="4"/>
<evidence type="ECO:0000256" key="7">
    <source>
        <dbReference type="ARBA" id="ARBA00022553"/>
    </source>
</evidence>
<sequence>MVRWFHRDITGLEAEELLKNKGIHGSFLARPSKKVTGDFSLSVRVGDSVTHIRIQNTGDFYDLYGGEKFATLSELVDYYTADNGILQDKDGTIIELKYPLNCSDPTTERWYHGHLSGPNAEKLLIARDEPGTFLVRESLSKPGDFVLSVLTDEIGKNGAKRVSHIKIMCQNDRYTVGGSDMFDTLTDLVDFYKRKGIEEVSGTWVHLKQPYYSTRVNAADIDSRVKQLDATAAQAQQDEGEKTKAGFWEEFDTLQKLEAKVKKSREEGQRPENKSKNRYKNILPFNDTRVILQNADANVIGSDYINANYVKNTMREPGDQKVYIATQGCLATTVNDFWQMVWQENTRVIVMTTREVEKGRNKCVPYWPDTDSSKEVGTYVVTNVSEREATDYKLRVLDIALAEKPQKTRRIWHFQYLSWPDHGVPQEPGGVLSFLEQVNARQSENPNAGPMIIHCSAGIGRTGTIVVIDMIIETINTIGLDCDIDIAKIIQMVREQRSGMVQTEAQYKFIYLAVSEYIQTTKAKTTASMETETEYGNLQLKPGKKSSSKNKDDIYENLSKGKKTPRSRNIRAGIIAVGKGEKKNMSKPNYSGVFHMVEQENMDEYLAALDINFALRKIVCLLKPTKDITHNPATGAMKIKTITTFKNFYMDFVIGQEFTEDLGPVDGRTCQTTVSWEGDKLVCVQRGEKQGRGWTHWLEGDKLHLEMRAEGVVAKQVFQKAE</sequence>
<dbReference type="FunFam" id="3.90.190.10:FF:000045">
    <property type="entry name" value="Tyrosine-protein phosphatase non-receptor type 12"/>
    <property type="match status" value="1"/>
</dbReference>
<keyword evidence="11" id="KW-0904">Protein phosphatase</keyword>
<dbReference type="CDD" id="cd09931">
    <property type="entry name" value="SH2_C-SH2_SHP_like"/>
    <property type="match status" value="1"/>
</dbReference>
<evidence type="ECO:0000256" key="17">
    <source>
        <dbReference type="PROSITE-ProRule" id="PRU00191"/>
    </source>
</evidence>
<evidence type="ECO:0000256" key="9">
    <source>
        <dbReference type="ARBA" id="ARBA00022801"/>
    </source>
</evidence>
<evidence type="ECO:0000256" key="8">
    <source>
        <dbReference type="ARBA" id="ARBA00022737"/>
    </source>
</evidence>
<dbReference type="InterPro" id="IPR052123">
    <property type="entry name" value="Non-rcpt_Tyr_Phosphatase"/>
</dbReference>
<proteinExistence type="inferred from homology"/>
<evidence type="ECO:0000256" key="2">
    <source>
        <dbReference type="ARBA" id="ARBA00004496"/>
    </source>
</evidence>
<dbReference type="SMART" id="SM00404">
    <property type="entry name" value="PTPc_motif"/>
    <property type="match status" value="1"/>
</dbReference>
<evidence type="ECO:0000313" key="23">
    <source>
        <dbReference type="Proteomes" id="UP001460270"/>
    </source>
</evidence>
<dbReference type="SUPFAM" id="SSF50814">
    <property type="entry name" value="Lipocalins"/>
    <property type="match status" value="1"/>
</dbReference>
<reference evidence="23" key="1">
    <citation type="submission" date="2024-04" db="EMBL/GenBank/DDBJ databases">
        <title>Salinicola lusitanus LLJ914,a marine bacterium isolated from the Okinawa Trough.</title>
        <authorList>
            <person name="Li J."/>
        </authorList>
    </citation>
    <scope>NUCLEOTIDE SEQUENCE [LARGE SCALE GENOMIC DNA]</scope>
</reference>
<comment type="similarity">
    <text evidence="3">Belongs to the calycin superfamily. Fatty-acid binding protein (FABP) family.</text>
</comment>
<dbReference type="PRINTS" id="PR00700">
    <property type="entry name" value="PRTYPHPHTASE"/>
</dbReference>
<dbReference type="Gene3D" id="2.40.128.20">
    <property type="match status" value="1"/>
</dbReference>
<dbReference type="FunFam" id="2.40.128.20:FF:000001">
    <property type="entry name" value="Fatty acid-binding protein, adipocyte"/>
    <property type="match status" value="1"/>
</dbReference>
<dbReference type="GO" id="GO:0019841">
    <property type="term" value="F:retinol binding"/>
    <property type="evidence" value="ECO:0007669"/>
    <property type="project" value="UniProtKB-KW"/>
</dbReference>
<dbReference type="InterPro" id="IPR000387">
    <property type="entry name" value="Tyr_Pase_dom"/>
</dbReference>
<dbReference type="AlphaFoldDB" id="A0AAW0N2J4"/>
<dbReference type="InterPro" id="IPR000242">
    <property type="entry name" value="PTP_cat"/>
</dbReference>
<dbReference type="SMART" id="SM00252">
    <property type="entry name" value="SH2"/>
    <property type="match status" value="2"/>
</dbReference>
<keyword evidence="12 17" id="KW-0727">SH2 domain</keyword>
<evidence type="ECO:0000256" key="5">
    <source>
        <dbReference type="ARBA" id="ARBA00013592"/>
    </source>
</evidence>
<dbReference type="InterPro" id="IPR012674">
    <property type="entry name" value="Calycin"/>
</dbReference>
<feature type="region of interest" description="Disordered" evidence="18">
    <location>
        <begin position="529"/>
        <end position="566"/>
    </location>
</feature>
<organism evidence="22 23">
    <name type="scientific">Mugilogobius chulae</name>
    <name type="common">yellowstripe goby</name>
    <dbReference type="NCBI Taxonomy" id="88201"/>
    <lineage>
        <taxon>Eukaryota</taxon>
        <taxon>Metazoa</taxon>
        <taxon>Chordata</taxon>
        <taxon>Craniata</taxon>
        <taxon>Vertebrata</taxon>
        <taxon>Euteleostomi</taxon>
        <taxon>Actinopterygii</taxon>
        <taxon>Neopterygii</taxon>
        <taxon>Teleostei</taxon>
        <taxon>Neoteleostei</taxon>
        <taxon>Acanthomorphata</taxon>
        <taxon>Gobiaria</taxon>
        <taxon>Gobiiformes</taxon>
        <taxon>Gobioidei</taxon>
        <taxon>Gobiidae</taxon>
        <taxon>Gobionellinae</taxon>
        <taxon>Mugilogobius</taxon>
    </lineage>
</organism>
<feature type="domain" description="SH2" evidence="19">
    <location>
        <begin position="4"/>
        <end position="100"/>
    </location>
</feature>
<name>A0AAW0N2J4_9GOBI</name>
<keyword evidence="13" id="KW-0683">Retinol-binding</keyword>
<dbReference type="GO" id="GO:0016918">
    <property type="term" value="F:retinal binding"/>
    <property type="evidence" value="ECO:0007669"/>
    <property type="project" value="UniProtKB-KW"/>
</dbReference>
<evidence type="ECO:0000256" key="15">
    <source>
        <dbReference type="ARBA" id="ARBA00034734"/>
    </source>
</evidence>
<dbReference type="InterPro" id="IPR000980">
    <property type="entry name" value="SH2"/>
</dbReference>
<dbReference type="Proteomes" id="UP001460270">
    <property type="component" value="Unassembled WGS sequence"/>
</dbReference>
<keyword evidence="9" id="KW-0378">Hydrolase</keyword>
<dbReference type="PRINTS" id="PR00401">
    <property type="entry name" value="SH2DOMAIN"/>
</dbReference>
<dbReference type="GO" id="GO:0030154">
    <property type="term" value="P:cell differentiation"/>
    <property type="evidence" value="ECO:0007669"/>
    <property type="project" value="TreeGrafter"/>
</dbReference>
<gene>
    <name evidence="22" type="ORF">WMY93_026517</name>
</gene>
<evidence type="ECO:0000256" key="6">
    <source>
        <dbReference type="ARBA" id="ARBA00022490"/>
    </source>
</evidence>
<dbReference type="Pfam" id="PF00017">
    <property type="entry name" value="SH2"/>
    <property type="match status" value="2"/>
</dbReference>
<evidence type="ECO:0000256" key="10">
    <source>
        <dbReference type="ARBA" id="ARBA00022893"/>
    </source>
</evidence>
<keyword evidence="8" id="KW-0677">Repeat</keyword>
<evidence type="ECO:0000256" key="13">
    <source>
        <dbReference type="ARBA" id="ARBA00023072"/>
    </source>
</evidence>
<feature type="domain" description="Tyrosine-protein phosphatase" evidence="20">
    <location>
        <begin position="247"/>
        <end position="517"/>
    </location>
</feature>
<keyword evidence="7" id="KW-0597">Phosphoprotein</keyword>
<feature type="domain" description="Tyrosine specific protein phosphatases" evidence="21">
    <location>
        <begin position="432"/>
        <end position="508"/>
    </location>
</feature>
<comment type="function">
    <text evidence="1">Cytosolic CRABPs may regulate the access of retinoic acid to the nuclear retinoic acid receptors.</text>
</comment>
<keyword evidence="6" id="KW-0963">Cytoplasm</keyword>
<evidence type="ECO:0000256" key="14">
    <source>
        <dbReference type="ARBA" id="ARBA00030108"/>
    </source>
</evidence>
<evidence type="ECO:0000256" key="3">
    <source>
        <dbReference type="ARBA" id="ARBA00008390"/>
    </source>
</evidence>
<dbReference type="SUPFAM" id="SSF55550">
    <property type="entry name" value="SH2 domain"/>
    <property type="match status" value="2"/>
</dbReference>
<dbReference type="PANTHER" id="PTHR46257:SF4">
    <property type="entry name" value="TYROSINE-PROTEIN PHOSPHATASE NON-RECEPTOR TYPE 6"/>
    <property type="match status" value="1"/>
</dbReference>
<comment type="caution">
    <text evidence="22">The sequence shown here is derived from an EMBL/GenBank/DDBJ whole genome shotgun (WGS) entry which is preliminary data.</text>
</comment>
<dbReference type="Pfam" id="PF00102">
    <property type="entry name" value="Y_phosphatase"/>
    <property type="match status" value="1"/>
</dbReference>
<dbReference type="GO" id="GO:0001784">
    <property type="term" value="F:phosphotyrosine residue binding"/>
    <property type="evidence" value="ECO:0007669"/>
    <property type="project" value="TreeGrafter"/>
</dbReference>
<comment type="similarity">
    <text evidence="15">Belongs to the protein-tyrosine phosphatase family. Non-receptor class 4 subfamily.</text>
</comment>
<evidence type="ECO:0000259" key="19">
    <source>
        <dbReference type="PROSITE" id="PS50001"/>
    </source>
</evidence>
<evidence type="ECO:0000259" key="21">
    <source>
        <dbReference type="PROSITE" id="PS50056"/>
    </source>
</evidence>
<dbReference type="PROSITE" id="PS50055">
    <property type="entry name" value="TYR_PHOSPHATASE_PTP"/>
    <property type="match status" value="1"/>
</dbReference>
<dbReference type="Gene3D" id="3.90.190.10">
    <property type="entry name" value="Protein tyrosine phosphatase superfamily"/>
    <property type="match status" value="1"/>
</dbReference>
<dbReference type="GO" id="GO:0004726">
    <property type="term" value="F:non-membrane spanning protein tyrosine phosphatase activity"/>
    <property type="evidence" value="ECO:0007669"/>
    <property type="project" value="TreeGrafter"/>
</dbReference>
<dbReference type="InterPro" id="IPR029021">
    <property type="entry name" value="Prot-tyrosine_phosphatase-like"/>
</dbReference>
<dbReference type="CDD" id="cd10340">
    <property type="entry name" value="SH2_N-SH2_SHP_like"/>
    <property type="match status" value="1"/>
</dbReference>
<dbReference type="EMBL" id="JBBPFD010000019">
    <property type="protein sequence ID" value="KAK7886896.1"/>
    <property type="molecule type" value="Genomic_DNA"/>
</dbReference>
<dbReference type="SMART" id="SM00194">
    <property type="entry name" value="PTPc"/>
    <property type="match status" value="1"/>
</dbReference>
<dbReference type="FunFam" id="3.30.505.10:FF:000012">
    <property type="entry name" value="Tyrosine-protein phosphatase non-receptor type"/>
    <property type="match status" value="1"/>
</dbReference>